<dbReference type="Proteomes" id="UP000570003">
    <property type="component" value="Unassembled WGS sequence"/>
</dbReference>
<proteinExistence type="predicted"/>
<dbReference type="EMBL" id="JAAXOU010000155">
    <property type="protein sequence ID" value="NKY15265.1"/>
    <property type="molecule type" value="Genomic_DNA"/>
</dbReference>
<protein>
    <recommendedName>
        <fullName evidence="4">Transferase</fullName>
    </recommendedName>
</protein>
<organism evidence="2 3">
    <name type="scientific">Streptomyces somaliensis (strain ATCC 33201 / DSM 40738 / JCM 12659 / KCTC 9044 / NCTC 11332 / NRRL B-12077 / IP 733)</name>
    <dbReference type="NCBI Taxonomy" id="1134445"/>
    <lineage>
        <taxon>Bacteria</taxon>
        <taxon>Bacillati</taxon>
        <taxon>Actinomycetota</taxon>
        <taxon>Actinomycetes</taxon>
        <taxon>Kitasatosporales</taxon>
        <taxon>Streptomycetaceae</taxon>
        <taxon>Streptomyces</taxon>
    </lineage>
</organism>
<name>A0AA44IE03_STRE0</name>
<evidence type="ECO:0000256" key="1">
    <source>
        <dbReference type="SAM" id="MobiDB-lite"/>
    </source>
</evidence>
<evidence type="ECO:0000313" key="3">
    <source>
        <dbReference type="Proteomes" id="UP000570003"/>
    </source>
</evidence>
<dbReference type="AlphaFoldDB" id="A0AA44IE03"/>
<gene>
    <name evidence="2" type="ORF">HGA06_14195</name>
</gene>
<sequence length="274" mass="29030">MTGTTDASRRGGPRADCVADSAGGVTFDMAGRDVRGAAPPEGEGGPGGEPVLVLRRRGADPAEEVRLPLTPAGGDRSRAVLPSTVELAEGHWDVCVGDRPVEPGVRDVRALVDRAPEPSGPVAARVPYPTADGRLAVRSWLRARHAEAGDLTFGEGCCTVEGRLYGAVLGAGAVAEARWGGEVREVPVDGEGGAFAFTLPYGPLARPRPDRRRTWQLWLRPSAGAGPVRVARVLDDVWDRRDVFVYPGHEGDGFRAVPCYSADNELCVRVDPLP</sequence>
<feature type="region of interest" description="Disordered" evidence="1">
    <location>
        <begin position="1"/>
        <end position="50"/>
    </location>
</feature>
<evidence type="ECO:0000313" key="2">
    <source>
        <dbReference type="EMBL" id="NKY15265.1"/>
    </source>
</evidence>
<reference evidence="2 3" key="1">
    <citation type="submission" date="2020-04" db="EMBL/GenBank/DDBJ databases">
        <title>MicrobeNet Type strains.</title>
        <authorList>
            <person name="Nicholson A.C."/>
        </authorList>
    </citation>
    <scope>NUCLEOTIDE SEQUENCE [LARGE SCALE GENOMIC DNA]</scope>
    <source>
        <strain evidence="2 3">DSM 40738</strain>
    </source>
</reference>
<comment type="caution">
    <text evidence="2">The sequence shown here is derived from an EMBL/GenBank/DDBJ whole genome shotgun (WGS) entry which is preliminary data.</text>
</comment>
<dbReference type="RefSeq" id="WP_168439459.1">
    <property type="nucleotide sequence ID" value="NZ_JAAXOU010000155.1"/>
</dbReference>
<keyword evidence="3" id="KW-1185">Reference proteome</keyword>
<evidence type="ECO:0008006" key="4">
    <source>
        <dbReference type="Google" id="ProtNLM"/>
    </source>
</evidence>
<accession>A0AA44IE03</accession>